<comment type="caution">
    <text evidence="3">The sequence shown here is derived from an EMBL/GenBank/DDBJ whole genome shotgun (WGS) entry which is preliminary data.</text>
</comment>
<evidence type="ECO:0000256" key="1">
    <source>
        <dbReference type="SAM" id="MobiDB-lite"/>
    </source>
</evidence>
<dbReference type="InterPro" id="IPR019587">
    <property type="entry name" value="Polyketide_cyclase/dehydratase"/>
</dbReference>
<dbReference type="SUPFAM" id="SSF55961">
    <property type="entry name" value="Bet v1-like"/>
    <property type="match status" value="1"/>
</dbReference>
<dbReference type="Gene3D" id="3.30.530.20">
    <property type="match status" value="1"/>
</dbReference>
<dbReference type="Pfam" id="PF10604">
    <property type="entry name" value="Polyketide_cyc2"/>
    <property type="match status" value="1"/>
</dbReference>
<gene>
    <name evidence="3" type="ORF">K3181_01495</name>
</gene>
<organism evidence="3 4">
    <name type="scientific">Qipengyuania mesophila</name>
    <dbReference type="NCBI Taxonomy" id="2867246"/>
    <lineage>
        <taxon>Bacteria</taxon>
        <taxon>Pseudomonadati</taxon>
        <taxon>Pseudomonadota</taxon>
        <taxon>Alphaproteobacteria</taxon>
        <taxon>Sphingomonadales</taxon>
        <taxon>Erythrobacteraceae</taxon>
        <taxon>Qipengyuania</taxon>
    </lineage>
</organism>
<keyword evidence="4" id="KW-1185">Reference proteome</keyword>
<dbReference type="InterPro" id="IPR023393">
    <property type="entry name" value="START-like_dom_sf"/>
</dbReference>
<dbReference type="Proteomes" id="UP000782554">
    <property type="component" value="Unassembled WGS sequence"/>
</dbReference>
<reference evidence="3 4" key="1">
    <citation type="submission" date="2021-08" db="EMBL/GenBank/DDBJ databases">
        <title>Comparative Genomics Analysis of the Genus Qipengyuania Reveals Extensive Genetic Diversity and Metabolic Versatility, Including the Description of Fifteen Novel Species.</title>
        <authorList>
            <person name="Liu Y."/>
        </authorList>
    </citation>
    <scope>NUCLEOTIDE SEQUENCE [LARGE SCALE GENOMIC DNA]</scope>
    <source>
        <strain evidence="3 4">YG27</strain>
    </source>
</reference>
<feature type="signal peptide" evidence="2">
    <location>
        <begin position="1"/>
        <end position="23"/>
    </location>
</feature>
<accession>A0ABS7JR42</accession>
<proteinExistence type="predicted"/>
<keyword evidence="2" id="KW-0732">Signal</keyword>
<name>A0ABS7JR42_9SPHN</name>
<protein>
    <submittedName>
        <fullName evidence="3">SRPBCC family protein</fullName>
    </submittedName>
</protein>
<feature type="chain" id="PRO_5047330955" evidence="2">
    <location>
        <begin position="24"/>
        <end position="215"/>
    </location>
</feature>
<evidence type="ECO:0000256" key="2">
    <source>
        <dbReference type="SAM" id="SignalP"/>
    </source>
</evidence>
<sequence>MRLAAIVLSAAVLAGTAPLSAKVAETSATGFSTQDTAEVAATPMKAWLALIRPGDWWTDAHTWSGDAANMSLTPQAGGCFCERVPGEDRPDGFSLDGSVQHMTVIQAYPLKALRMRGGLGPLQGEPATGVLTITLEEIDGGTRIRWEYVVGGHMRYEIPTIAKAVDGVMSQQLAALRDHLGALAGGDAPDAGSDEGDAGEEPSIESQIDALQDTE</sequence>
<feature type="region of interest" description="Disordered" evidence="1">
    <location>
        <begin position="184"/>
        <end position="215"/>
    </location>
</feature>
<evidence type="ECO:0000313" key="4">
    <source>
        <dbReference type="Proteomes" id="UP000782554"/>
    </source>
</evidence>
<feature type="compositionally biased region" description="Acidic residues" evidence="1">
    <location>
        <begin position="192"/>
        <end position="203"/>
    </location>
</feature>
<dbReference type="EMBL" id="JAIGNU010000001">
    <property type="protein sequence ID" value="MBX7500115.1"/>
    <property type="molecule type" value="Genomic_DNA"/>
</dbReference>
<dbReference type="RefSeq" id="WP_221600145.1">
    <property type="nucleotide sequence ID" value="NZ_JAIGNU010000001.1"/>
</dbReference>
<evidence type="ECO:0000313" key="3">
    <source>
        <dbReference type="EMBL" id="MBX7500115.1"/>
    </source>
</evidence>